<proteinExistence type="predicted"/>
<dbReference type="EMBL" id="GGEC01070317">
    <property type="protein sequence ID" value="MBX50801.1"/>
    <property type="molecule type" value="Transcribed_RNA"/>
</dbReference>
<reference evidence="1" key="1">
    <citation type="submission" date="2018-02" db="EMBL/GenBank/DDBJ databases">
        <title>Rhizophora mucronata_Transcriptome.</title>
        <authorList>
            <person name="Meera S.P."/>
            <person name="Sreeshan A."/>
            <person name="Augustine A."/>
        </authorList>
    </citation>
    <scope>NUCLEOTIDE SEQUENCE</scope>
    <source>
        <tissue evidence="1">Leaf</tissue>
    </source>
</reference>
<sequence length="37" mass="4631">MWLQGTPNVSHVSHLCRFLPKWRWLRQVKMGLQRRKR</sequence>
<accession>A0A2P2P847</accession>
<dbReference type="AlphaFoldDB" id="A0A2P2P847"/>
<protein>
    <submittedName>
        <fullName evidence="1">Uncharacterized protein</fullName>
    </submittedName>
</protein>
<organism evidence="1">
    <name type="scientific">Rhizophora mucronata</name>
    <name type="common">Asiatic mangrove</name>
    <dbReference type="NCBI Taxonomy" id="61149"/>
    <lineage>
        <taxon>Eukaryota</taxon>
        <taxon>Viridiplantae</taxon>
        <taxon>Streptophyta</taxon>
        <taxon>Embryophyta</taxon>
        <taxon>Tracheophyta</taxon>
        <taxon>Spermatophyta</taxon>
        <taxon>Magnoliopsida</taxon>
        <taxon>eudicotyledons</taxon>
        <taxon>Gunneridae</taxon>
        <taxon>Pentapetalae</taxon>
        <taxon>rosids</taxon>
        <taxon>fabids</taxon>
        <taxon>Malpighiales</taxon>
        <taxon>Rhizophoraceae</taxon>
        <taxon>Rhizophora</taxon>
    </lineage>
</organism>
<name>A0A2P2P847_RHIMU</name>
<evidence type="ECO:0000313" key="1">
    <source>
        <dbReference type="EMBL" id="MBX50801.1"/>
    </source>
</evidence>